<dbReference type="Proteomes" id="UP001597521">
    <property type="component" value="Unassembled WGS sequence"/>
</dbReference>
<dbReference type="RefSeq" id="WP_386833617.1">
    <property type="nucleotide sequence ID" value="NZ_JBHUNP010000001.1"/>
</dbReference>
<keyword evidence="2" id="KW-0479">Metal-binding</keyword>
<dbReference type="Gene3D" id="3.90.1590.10">
    <property type="entry name" value="glutathione-dependent formaldehyde- activating enzyme (gfa)"/>
    <property type="match status" value="1"/>
</dbReference>
<dbReference type="InterPro" id="IPR011057">
    <property type="entry name" value="Mss4-like_sf"/>
</dbReference>
<evidence type="ECO:0000256" key="3">
    <source>
        <dbReference type="ARBA" id="ARBA00022833"/>
    </source>
</evidence>
<evidence type="ECO:0000256" key="1">
    <source>
        <dbReference type="ARBA" id="ARBA00005495"/>
    </source>
</evidence>
<evidence type="ECO:0000313" key="7">
    <source>
        <dbReference type="Proteomes" id="UP001597521"/>
    </source>
</evidence>
<evidence type="ECO:0000256" key="2">
    <source>
        <dbReference type="ARBA" id="ARBA00022723"/>
    </source>
</evidence>
<proteinExistence type="inferred from homology"/>
<dbReference type="Pfam" id="PF04828">
    <property type="entry name" value="GFA"/>
    <property type="match status" value="1"/>
</dbReference>
<evidence type="ECO:0000259" key="5">
    <source>
        <dbReference type="PROSITE" id="PS51891"/>
    </source>
</evidence>
<dbReference type="PANTHER" id="PTHR33337">
    <property type="entry name" value="GFA DOMAIN-CONTAINING PROTEIN"/>
    <property type="match status" value="1"/>
</dbReference>
<keyword evidence="4" id="KW-0456">Lyase</keyword>
<dbReference type="InterPro" id="IPR006913">
    <property type="entry name" value="CENP-V/GFA"/>
</dbReference>
<accession>A0ABW5QLF3</accession>
<gene>
    <name evidence="6" type="ORF">ACFSX5_11600</name>
</gene>
<dbReference type="EMBL" id="JBHUNP010000001">
    <property type="protein sequence ID" value="MFD2648438.1"/>
    <property type="molecule type" value="Genomic_DNA"/>
</dbReference>
<keyword evidence="7" id="KW-1185">Reference proteome</keyword>
<keyword evidence="3" id="KW-0862">Zinc</keyword>
<feature type="domain" description="CENP-V/GFA" evidence="5">
    <location>
        <begin position="5"/>
        <end position="100"/>
    </location>
</feature>
<evidence type="ECO:0000313" key="6">
    <source>
        <dbReference type="EMBL" id="MFD2648438.1"/>
    </source>
</evidence>
<dbReference type="SUPFAM" id="SSF51316">
    <property type="entry name" value="Mss4-like"/>
    <property type="match status" value="1"/>
</dbReference>
<evidence type="ECO:0000256" key="4">
    <source>
        <dbReference type="ARBA" id="ARBA00023239"/>
    </source>
</evidence>
<dbReference type="PANTHER" id="PTHR33337:SF40">
    <property type="entry name" value="CENP-V_GFA DOMAIN-CONTAINING PROTEIN-RELATED"/>
    <property type="match status" value="1"/>
</dbReference>
<comment type="similarity">
    <text evidence="1">Belongs to the Gfa family.</text>
</comment>
<organism evidence="6 7">
    <name type="scientific">Devosia albogilva</name>
    <dbReference type="NCBI Taxonomy" id="429726"/>
    <lineage>
        <taxon>Bacteria</taxon>
        <taxon>Pseudomonadati</taxon>
        <taxon>Pseudomonadota</taxon>
        <taxon>Alphaproteobacteria</taxon>
        <taxon>Hyphomicrobiales</taxon>
        <taxon>Devosiaceae</taxon>
        <taxon>Devosia</taxon>
    </lineage>
</organism>
<reference evidence="7" key="1">
    <citation type="journal article" date="2019" name="Int. J. Syst. Evol. Microbiol.">
        <title>The Global Catalogue of Microorganisms (GCM) 10K type strain sequencing project: providing services to taxonomists for standard genome sequencing and annotation.</title>
        <authorList>
            <consortium name="The Broad Institute Genomics Platform"/>
            <consortium name="The Broad Institute Genome Sequencing Center for Infectious Disease"/>
            <person name="Wu L."/>
            <person name="Ma J."/>
        </authorList>
    </citation>
    <scope>NUCLEOTIDE SEQUENCE [LARGE SCALE GENOMIC DNA]</scope>
    <source>
        <strain evidence="7">CCM 7427</strain>
    </source>
</reference>
<name>A0ABW5QLF3_9HYPH</name>
<sequence>MTSTYKGSCRCGAVRYQLDGHPHRTGLCHCTDCRKETGSTFLYYGDWRPDQFSVAGTYTTYEGRSFCPVCGTRLFHISDDHVEVALGSLDEAPVGLVPVNEGWIKRREPWLHPVPGAGQHREDLGHPV</sequence>
<dbReference type="PROSITE" id="PS51891">
    <property type="entry name" value="CENP_V_GFA"/>
    <property type="match status" value="1"/>
</dbReference>
<comment type="caution">
    <text evidence="6">The sequence shown here is derived from an EMBL/GenBank/DDBJ whole genome shotgun (WGS) entry which is preliminary data.</text>
</comment>
<protein>
    <submittedName>
        <fullName evidence="6">GFA family protein</fullName>
    </submittedName>
</protein>